<evidence type="ECO:0000313" key="2">
    <source>
        <dbReference type="EMBL" id="KAB0507119.1"/>
    </source>
</evidence>
<name>A0A0J6KHH8_9PSED</name>
<keyword evidence="4" id="KW-1185">Reference proteome</keyword>
<gene>
    <name evidence="2" type="ORF">F7R14_04440</name>
    <name evidence="3" type="ORF">SAMN04490191_4315</name>
</gene>
<dbReference type="AlphaFoldDB" id="A0A0J6KHH8"/>
<dbReference type="PATRIC" id="fig|163011.3.peg.1804"/>
<reference evidence="4" key="2">
    <citation type="submission" date="2016-10" db="EMBL/GenBank/DDBJ databases">
        <authorList>
            <person name="Varghese N."/>
            <person name="Submissions S."/>
        </authorList>
    </citation>
    <scope>NUCLEOTIDE SEQUENCE [LARGE SCALE GENOMIC DNA]</scope>
    <source>
        <strain evidence="4">BS3782</strain>
    </source>
</reference>
<protein>
    <submittedName>
        <fullName evidence="2">DUF4123 domain-containing protein</fullName>
    </submittedName>
</protein>
<evidence type="ECO:0000313" key="3">
    <source>
        <dbReference type="EMBL" id="SDT40829.1"/>
    </source>
</evidence>
<dbReference type="RefSeq" id="WP_038983407.1">
    <property type="nucleotide sequence ID" value="NZ_JABTYG010000001.1"/>
</dbReference>
<sequence length="288" mass="32051">MHVNTMNSLLAAPRYGFESLPREQSSQVLCFIIDRGRQPEAMSRLYRIGEPMNAQALFSSTDFAEIADEGPLWLTTPWGSRLASEATRLCEENYSGIALVAEDANQALAHARWLLRANDGSGGQSLLSYHKPSLWAALAYTAGDAAIQLFGPWQAVYSPAPSHFGKERGAWLSWTATSELKWRGDGPAYNLPDNTAKIQARLGWLYWVDEQYVAFGEPGDDRINEITENLDLLLKNNIYEGDHLLKLASIVDGPLFETRPEAMAILQSREESFIKVEQLMQTASATPQ</sequence>
<reference evidence="3" key="1">
    <citation type="submission" date="2016-10" db="EMBL/GenBank/DDBJ databases">
        <authorList>
            <person name="de Groot N.N."/>
        </authorList>
    </citation>
    <scope>NUCLEOTIDE SEQUENCE [LARGE SCALE GENOMIC DNA]</scope>
    <source>
        <strain evidence="3">BS3782</strain>
    </source>
</reference>
<dbReference type="Proteomes" id="UP000182814">
    <property type="component" value="Chromosome I"/>
</dbReference>
<dbReference type="Proteomes" id="UP000434925">
    <property type="component" value="Unassembled WGS sequence"/>
</dbReference>
<proteinExistence type="predicted"/>
<dbReference type="Pfam" id="PF13503">
    <property type="entry name" value="DUF4123"/>
    <property type="match status" value="1"/>
</dbReference>
<organism evidence="3 4">
    <name type="scientific">Pseudomonas lini</name>
    <dbReference type="NCBI Taxonomy" id="163011"/>
    <lineage>
        <taxon>Bacteria</taxon>
        <taxon>Pseudomonadati</taxon>
        <taxon>Pseudomonadota</taxon>
        <taxon>Gammaproteobacteria</taxon>
        <taxon>Pseudomonadales</taxon>
        <taxon>Pseudomonadaceae</taxon>
        <taxon>Pseudomonas</taxon>
    </lineage>
</organism>
<feature type="domain" description="DUF4123" evidence="1">
    <location>
        <begin position="32"/>
        <end position="141"/>
    </location>
</feature>
<dbReference type="InterPro" id="IPR025391">
    <property type="entry name" value="DUF4123"/>
</dbReference>
<evidence type="ECO:0000313" key="5">
    <source>
        <dbReference type="Proteomes" id="UP000434925"/>
    </source>
</evidence>
<dbReference type="EMBL" id="LT629746">
    <property type="protein sequence ID" value="SDT40829.1"/>
    <property type="molecule type" value="Genomic_DNA"/>
</dbReference>
<accession>A0A0J6KHH8</accession>
<dbReference type="EMBL" id="VZPO01000002">
    <property type="protein sequence ID" value="KAB0507119.1"/>
    <property type="molecule type" value="Genomic_DNA"/>
</dbReference>
<evidence type="ECO:0000313" key="4">
    <source>
        <dbReference type="Proteomes" id="UP000182814"/>
    </source>
</evidence>
<reference evidence="2 5" key="3">
    <citation type="submission" date="2019-09" db="EMBL/GenBank/DDBJ databases">
        <title>Draft genome sequences of 48 bacterial type strains from the CCUG.</title>
        <authorList>
            <person name="Tunovic T."/>
            <person name="Pineiro-Iglesias B."/>
            <person name="Unosson C."/>
            <person name="Inganas E."/>
            <person name="Ohlen M."/>
            <person name="Cardew S."/>
            <person name="Jensie-Markopoulos S."/>
            <person name="Salva-Serra F."/>
            <person name="Jaen-Luchoro D."/>
            <person name="Karlsson R."/>
            <person name="Svensson-Stadler L."/>
            <person name="Chun J."/>
            <person name="Moore E."/>
        </authorList>
    </citation>
    <scope>NUCLEOTIDE SEQUENCE [LARGE SCALE GENOMIC DNA]</scope>
    <source>
        <strain evidence="2 5">CCUG 51522</strain>
    </source>
</reference>
<evidence type="ECO:0000259" key="1">
    <source>
        <dbReference type="Pfam" id="PF13503"/>
    </source>
</evidence>